<name>X1SUS7_9ZZZZ</name>
<protein>
    <submittedName>
        <fullName evidence="1">Uncharacterized protein</fullName>
    </submittedName>
</protein>
<dbReference type="EMBL" id="BARW01020871">
    <property type="protein sequence ID" value="GAI96708.1"/>
    <property type="molecule type" value="Genomic_DNA"/>
</dbReference>
<gene>
    <name evidence="1" type="ORF">S12H4_35179</name>
</gene>
<comment type="caution">
    <text evidence="1">The sequence shown here is derived from an EMBL/GenBank/DDBJ whole genome shotgun (WGS) entry which is preliminary data.</text>
</comment>
<accession>X1SUS7</accession>
<feature type="non-terminal residue" evidence="1">
    <location>
        <position position="37"/>
    </location>
</feature>
<reference evidence="1" key="1">
    <citation type="journal article" date="2014" name="Front. Microbiol.">
        <title>High frequency of phylogenetically diverse reductive dehalogenase-homologous genes in deep subseafloor sedimentary metagenomes.</title>
        <authorList>
            <person name="Kawai M."/>
            <person name="Futagami T."/>
            <person name="Toyoda A."/>
            <person name="Takaki Y."/>
            <person name="Nishi S."/>
            <person name="Hori S."/>
            <person name="Arai W."/>
            <person name="Tsubouchi T."/>
            <person name="Morono Y."/>
            <person name="Uchiyama I."/>
            <person name="Ito T."/>
            <person name="Fujiyama A."/>
            <person name="Inagaki F."/>
            <person name="Takami H."/>
        </authorList>
    </citation>
    <scope>NUCLEOTIDE SEQUENCE</scope>
    <source>
        <strain evidence="1">Expedition CK06-06</strain>
    </source>
</reference>
<evidence type="ECO:0000313" key="1">
    <source>
        <dbReference type="EMBL" id="GAI96708.1"/>
    </source>
</evidence>
<sequence length="37" mass="4217">MSRFPLVRYQVEKDLPEYLQPGEARQIINAAAGNRQG</sequence>
<dbReference type="AlphaFoldDB" id="X1SUS7"/>
<proteinExistence type="predicted"/>
<organism evidence="1">
    <name type="scientific">marine sediment metagenome</name>
    <dbReference type="NCBI Taxonomy" id="412755"/>
    <lineage>
        <taxon>unclassified sequences</taxon>
        <taxon>metagenomes</taxon>
        <taxon>ecological metagenomes</taxon>
    </lineage>
</organism>